<dbReference type="eggNOG" id="ENOG502Z96Y">
    <property type="taxonomic scope" value="Bacteria"/>
</dbReference>
<dbReference type="HAMAP" id="MF_01067">
    <property type="entry name" value="UPF0259"/>
    <property type="match status" value="1"/>
</dbReference>
<feature type="transmembrane region" description="Helical" evidence="7">
    <location>
        <begin position="184"/>
        <end position="206"/>
    </location>
</feature>
<gene>
    <name evidence="8" type="primary">yciC</name>
    <name evidence="8" type="ORF">GTPT_2136</name>
</gene>
<dbReference type="AlphaFoldDB" id="A0A085JED9"/>
<dbReference type="GO" id="GO:0005886">
    <property type="term" value="C:plasma membrane"/>
    <property type="evidence" value="ECO:0007669"/>
    <property type="project" value="UniProtKB-SubCell"/>
</dbReference>
<evidence type="ECO:0000256" key="5">
    <source>
        <dbReference type="ARBA" id="ARBA00022989"/>
    </source>
</evidence>
<dbReference type="Pfam" id="PF06790">
    <property type="entry name" value="UPF0259"/>
    <property type="match status" value="1"/>
</dbReference>
<comment type="similarity">
    <text evidence="2 7">Belongs to the UPF0259 family.</text>
</comment>
<dbReference type="Proteomes" id="UP000028602">
    <property type="component" value="Unassembled WGS sequence"/>
</dbReference>
<evidence type="ECO:0000256" key="6">
    <source>
        <dbReference type="ARBA" id="ARBA00023136"/>
    </source>
</evidence>
<protein>
    <recommendedName>
        <fullName evidence="7">UPF0259 membrane protein GTPT_2136</fullName>
    </recommendedName>
</protein>
<dbReference type="EMBL" id="JMPR01000035">
    <property type="protein sequence ID" value="KFD18835.1"/>
    <property type="molecule type" value="Genomic_DNA"/>
</dbReference>
<dbReference type="RefSeq" id="WP_025903070.1">
    <property type="nucleotide sequence ID" value="NZ_ATMJ01000024.1"/>
</dbReference>
<evidence type="ECO:0000313" key="8">
    <source>
        <dbReference type="EMBL" id="KFD18835.1"/>
    </source>
</evidence>
<evidence type="ECO:0000256" key="3">
    <source>
        <dbReference type="ARBA" id="ARBA00022475"/>
    </source>
</evidence>
<feature type="transmembrane region" description="Helical" evidence="7">
    <location>
        <begin position="114"/>
        <end position="134"/>
    </location>
</feature>
<evidence type="ECO:0000256" key="4">
    <source>
        <dbReference type="ARBA" id="ARBA00022692"/>
    </source>
</evidence>
<dbReference type="InterPro" id="IPR009627">
    <property type="entry name" value="UPF0259"/>
</dbReference>
<dbReference type="OrthoDB" id="6454524at2"/>
<reference evidence="8 9" key="1">
    <citation type="submission" date="2014-05" db="EMBL/GenBank/DDBJ databases">
        <title>ATOL: Assembling a taxonomically balanced genome-scale reconstruction of the evolutionary history of the Enterobacteriaceae.</title>
        <authorList>
            <person name="Plunkett G.III."/>
            <person name="Neeno-Eckwall E.C."/>
            <person name="Glasner J.D."/>
            <person name="Perna N.T."/>
        </authorList>
    </citation>
    <scope>NUCLEOTIDE SEQUENCE [LARGE SCALE GENOMIC DNA]</scope>
    <source>
        <strain evidence="8 9">ATCC 33301</strain>
    </source>
</reference>
<keyword evidence="5 7" id="KW-1133">Transmembrane helix</keyword>
<name>A0A085JED9_9GAMM</name>
<feature type="transmembrane region" description="Helical" evidence="7">
    <location>
        <begin position="75"/>
        <end position="102"/>
    </location>
</feature>
<evidence type="ECO:0000256" key="2">
    <source>
        <dbReference type="ARBA" id="ARBA00005633"/>
    </source>
</evidence>
<feature type="transmembrane region" description="Helical" evidence="7">
    <location>
        <begin position="20"/>
        <end position="42"/>
    </location>
</feature>
<evidence type="ECO:0000313" key="9">
    <source>
        <dbReference type="Proteomes" id="UP000028602"/>
    </source>
</evidence>
<sequence length="244" mass="25851">MSLTASSLYRDTANFLRHQLKTIVLISLVSAFVTVILSTVFAPGPDELSVLAQNSDSTGSLISLLQGMSPEQQKILLHSSAVSTLAALIGNTLLLGGMLILLPAVSAGKQLSALTAIGGSLGFLPALLIQTFLVTLIVQLGFMVLLVPGILLTILFSFSPVLLSQKQAGLIGSMKQSVPLAWKNFKVLAPAVICWLLAKVILIILFSSMTSLPVAFSSLIITALGNLLSAALVIYLYRAYMLLR</sequence>
<feature type="transmembrane region" description="Helical" evidence="7">
    <location>
        <begin position="212"/>
        <end position="237"/>
    </location>
</feature>
<keyword evidence="9" id="KW-1185">Reference proteome</keyword>
<comment type="subcellular location">
    <subcellularLocation>
        <location evidence="1">Cell inner membrane</location>
        <topology evidence="1">Multi-pass membrane protein</topology>
    </subcellularLocation>
    <subcellularLocation>
        <location evidence="7">Cell membrane</location>
        <topology evidence="7">Multi-pass membrane protein</topology>
    </subcellularLocation>
</comment>
<evidence type="ECO:0000256" key="1">
    <source>
        <dbReference type="ARBA" id="ARBA00004429"/>
    </source>
</evidence>
<proteinExistence type="inferred from homology"/>
<accession>A0A085JED9</accession>
<dbReference type="NCBIfam" id="NF002774">
    <property type="entry name" value="PRK02868.1"/>
    <property type="match status" value="1"/>
</dbReference>
<comment type="caution">
    <text evidence="8">The sequence shown here is derived from an EMBL/GenBank/DDBJ whole genome shotgun (WGS) entry which is preliminary data.</text>
</comment>
<evidence type="ECO:0000256" key="7">
    <source>
        <dbReference type="HAMAP-Rule" id="MF_01067"/>
    </source>
</evidence>
<organism evidence="8 9">
    <name type="scientific">Tatumella ptyseos ATCC 33301</name>
    <dbReference type="NCBI Taxonomy" id="1005995"/>
    <lineage>
        <taxon>Bacteria</taxon>
        <taxon>Pseudomonadati</taxon>
        <taxon>Pseudomonadota</taxon>
        <taxon>Gammaproteobacteria</taxon>
        <taxon>Enterobacterales</taxon>
        <taxon>Erwiniaceae</taxon>
        <taxon>Tatumella</taxon>
    </lineage>
</organism>
<feature type="transmembrane region" description="Helical" evidence="7">
    <location>
        <begin position="140"/>
        <end position="163"/>
    </location>
</feature>
<keyword evidence="6 7" id="KW-0472">Membrane</keyword>
<keyword evidence="4 7" id="KW-0812">Transmembrane</keyword>
<keyword evidence="3 7" id="KW-1003">Cell membrane</keyword>